<organism evidence="2 3">
    <name type="scientific">Sugiyamaella lignohabitans</name>
    <dbReference type="NCBI Taxonomy" id="796027"/>
    <lineage>
        <taxon>Eukaryota</taxon>
        <taxon>Fungi</taxon>
        <taxon>Dikarya</taxon>
        <taxon>Ascomycota</taxon>
        <taxon>Saccharomycotina</taxon>
        <taxon>Dipodascomycetes</taxon>
        <taxon>Dipodascales</taxon>
        <taxon>Trichomonascaceae</taxon>
        <taxon>Sugiyamaella</taxon>
    </lineage>
</organism>
<dbReference type="Pfam" id="PF02746">
    <property type="entry name" value="MR_MLE_N"/>
    <property type="match status" value="1"/>
</dbReference>
<name>A0A161HNK0_9ASCO</name>
<proteinExistence type="predicted"/>
<dbReference type="InterPro" id="IPR013341">
    <property type="entry name" value="Mandelate_racemase_N_dom"/>
</dbReference>
<dbReference type="RefSeq" id="XP_018738204.1">
    <property type="nucleotide sequence ID" value="XM_018880379.1"/>
</dbReference>
<accession>A0A161HNK0</accession>
<evidence type="ECO:0000313" key="2">
    <source>
        <dbReference type="EMBL" id="ANB15727.1"/>
    </source>
</evidence>
<protein>
    <submittedName>
        <fullName evidence="2">Enolase C-terminal domain-like protein</fullName>
    </submittedName>
</protein>
<evidence type="ECO:0000259" key="1">
    <source>
        <dbReference type="Pfam" id="PF02746"/>
    </source>
</evidence>
<reference evidence="2 3" key="1">
    <citation type="submission" date="2016-02" db="EMBL/GenBank/DDBJ databases">
        <title>Complete genome sequence and transcriptome regulation of the pentose utilising yeast Sugiyamaella lignohabitans.</title>
        <authorList>
            <person name="Bellasio M."/>
            <person name="Peymann A."/>
            <person name="Valli M."/>
            <person name="Sipitzky M."/>
            <person name="Graf A."/>
            <person name="Sauer M."/>
            <person name="Marx H."/>
            <person name="Mattanovich D."/>
        </authorList>
    </citation>
    <scope>NUCLEOTIDE SEQUENCE [LARGE SCALE GENOMIC DNA]</scope>
    <source>
        <strain evidence="2 3">CBS 10342</strain>
    </source>
</reference>
<keyword evidence="3" id="KW-1185">Reference proteome</keyword>
<dbReference type="EMBL" id="CP014503">
    <property type="protein sequence ID" value="ANB15727.1"/>
    <property type="molecule type" value="Genomic_DNA"/>
</dbReference>
<dbReference type="InterPro" id="IPR029017">
    <property type="entry name" value="Enolase-like_N"/>
</dbReference>
<dbReference type="GeneID" id="30035381"/>
<dbReference type="AlphaFoldDB" id="A0A161HNK0"/>
<dbReference type="KEGG" id="slb:AWJ20_3367"/>
<dbReference type="SUPFAM" id="SSF54826">
    <property type="entry name" value="Enolase N-terminal domain-like"/>
    <property type="match status" value="1"/>
</dbReference>
<evidence type="ECO:0000313" key="3">
    <source>
        <dbReference type="Proteomes" id="UP000189580"/>
    </source>
</evidence>
<dbReference type="Gene3D" id="3.30.390.10">
    <property type="entry name" value="Enolase-like, N-terminal domain"/>
    <property type="match status" value="1"/>
</dbReference>
<feature type="domain" description="Mandelate racemase/muconate lactonizing enzyme N-terminal" evidence="1">
    <location>
        <begin position="35"/>
        <end position="85"/>
    </location>
</feature>
<dbReference type="Proteomes" id="UP000189580">
    <property type="component" value="Chromosome b"/>
</dbReference>
<dbReference type="OrthoDB" id="2579025at2759"/>
<sequence length="93" mass="10516">MPSPLETDTRKGLSAEANQSNKITKIETFRVPPRWLFIRVETEQGIVGWGEATLEGHGEAVEGAIEDFKERFIGWEASNIEDICKCSYYLNPL</sequence>
<gene>
    <name evidence="2" type="ORF">AWJ20_3367</name>
</gene>